<gene>
    <name evidence="3" type="ORF">EXIGLDRAFT_747650</name>
</gene>
<dbReference type="EMBL" id="KV425943">
    <property type="protein sequence ID" value="KZV96394.1"/>
    <property type="molecule type" value="Genomic_DNA"/>
</dbReference>
<feature type="transmembrane region" description="Helical" evidence="2">
    <location>
        <begin position="62"/>
        <end position="82"/>
    </location>
</feature>
<evidence type="ECO:0000313" key="3">
    <source>
        <dbReference type="EMBL" id="KZV96394.1"/>
    </source>
</evidence>
<evidence type="ECO:0000256" key="2">
    <source>
        <dbReference type="SAM" id="Phobius"/>
    </source>
</evidence>
<evidence type="ECO:0000256" key="1">
    <source>
        <dbReference type="SAM" id="MobiDB-lite"/>
    </source>
</evidence>
<proteinExistence type="predicted"/>
<reference evidence="3 4" key="1">
    <citation type="journal article" date="2016" name="Mol. Biol. Evol.">
        <title>Comparative Genomics of Early-Diverging Mushroom-Forming Fungi Provides Insights into the Origins of Lignocellulose Decay Capabilities.</title>
        <authorList>
            <person name="Nagy L.G."/>
            <person name="Riley R."/>
            <person name="Tritt A."/>
            <person name="Adam C."/>
            <person name="Daum C."/>
            <person name="Floudas D."/>
            <person name="Sun H."/>
            <person name="Yadav J.S."/>
            <person name="Pangilinan J."/>
            <person name="Larsson K.H."/>
            <person name="Matsuura K."/>
            <person name="Barry K."/>
            <person name="Labutti K."/>
            <person name="Kuo R."/>
            <person name="Ohm R.A."/>
            <person name="Bhattacharya S.S."/>
            <person name="Shirouzu T."/>
            <person name="Yoshinaga Y."/>
            <person name="Martin F.M."/>
            <person name="Grigoriev I.V."/>
            <person name="Hibbett D.S."/>
        </authorList>
    </citation>
    <scope>NUCLEOTIDE SEQUENCE [LARGE SCALE GENOMIC DNA]</scope>
    <source>
        <strain evidence="3 4">HHB12029</strain>
    </source>
</reference>
<keyword evidence="2" id="KW-1133">Transmembrane helix</keyword>
<dbReference type="AlphaFoldDB" id="A0A165KIP4"/>
<feature type="region of interest" description="Disordered" evidence="1">
    <location>
        <begin position="1"/>
        <end position="20"/>
    </location>
</feature>
<accession>A0A165KIP4</accession>
<keyword evidence="2" id="KW-0472">Membrane</keyword>
<keyword evidence="2" id="KW-0812">Transmembrane</keyword>
<name>A0A165KIP4_EXIGL</name>
<evidence type="ECO:0000313" key="4">
    <source>
        <dbReference type="Proteomes" id="UP000077266"/>
    </source>
</evidence>
<sequence length="514" mass="57478">MASTPSYFPLPTEDLDESPRRDVSVEELLVIDSPELEVGPVPDIFALPDKAARRRAHFIRSLILAAILITAAVFSLLVIARLKSVPRGAAASQAQRATAAECKRVMVRKFDSLDAGFGSEYGVYLHAKALEREMNWTVVPDTRDWIYGDLGEIFVPPTYECTIPSDVSDLNWAKPGPEWREFGTAGWKEATRLYLTRHYQHLLELEGLLRVHGVERGAMDEFARKTKLWRLDAEHLTLPYGESVPRGEEKAFRAQAAVLEKEWIPTERMQAQIDRLRGRVGLDDTASRARRPVVVLQIRLGDKRTEAQDIGRSGSHMKQDDLSVYFRAAQLALSRLYVKELTPTPFPVRTSSSPKPLLVVMTAETGIVESLIALDTKHEFEIILSPAEELTSKETAEFDRLFGTTHETTPLSVRSRSLLSQRWLQKDFLRASPGLRLALTRQLVAELIVYSKYADAFVVSGNSNMGRIALLLAGEEGAMGPSGHRATGGRVRSIDVPWFPGVWFMSPFAPGQWS</sequence>
<dbReference type="Proteomes" id="UP000077266">
    <property type="component" value="Unassembled WGS sequence"/>
</dbReference>
<keyword evidence="4" id="KW-1185">Reference proteome</keyword>
<protein>
    <submittedName>
        <fullName evidence="3">Uncharacterized protein</fullName>
    </submittedName>
</protein>
<dbReference type="InParanoid" id="A0A165KIP4"/>
<organism evidence="3 4">
    <name type="scientific">Exidia glandulosa HHB12029</name>
    <dbReference type="NCBI Taxonomy" id="1314781"/>
    <lineage>
        <taxon>Eukaryota</taxon>
        <taxon>Fungi</taxon>
        <taxon>Dikarya</taxon>
        <taxon>Basidiomycota</taxon>
        <taxon>Agaricomycotina</taxon>
        <taxon>Agaricomycetes</taxon>
        <taxon>Auriculariales</taxon>
        <taxon>Exidiaceae</taxon>
        <taxon>Exidia</taxon>
    </lineage>
</organism>
<dbReference type="OrthoDB" id="2535883at2759"/>